<dbReference type="FunFam" id="3.40.190.10:FF:000007">
    <property type="entry name" value="Putative glutamate receptor ionotropic NMDA 2B"/>
    <property type="match status" value="1"/>
</dbReference>
<evidence type="ECO:0000256" key="16">
    <source>
        <dbReference type="ARBA" id="ARBA00023303"/>
    </source>
</evidence>
<keyword evidence="3 24" id="KW-0812">Transmembrane</keyword>
<protein>
    <recommendedName>
        <fullName evidence="24">Glutamate receptor</fullName>
    </recommendedName>
</protein>
<feature type="site" description="Crucial to convey clamshell closure to channel opening" evidence="22">
    <location>
        <position position="679"/>
    </location>
</feature>
<dbReference type="GO" id="GO:0045211">
    <property type="term" value="C:postsynaptic membrane"/>
    <property type="evidence" value="ECO:0007669"/>
    <property type="project" value="UniProtKB-SubCell"/>
</dbReference>
<comment type="function">
    <text evidence="24">Receptor for glutamate that functions as a ligand-gated ion channel in the central nervous system and plays an important role in excitatory synaptic transmission. L-glutamate acts as an excitatory neurotransmitter at many synapses in the central nervous system.</text>
</comment>
<keyword evidence="4 26" id="KW-0732">Signal</keyword>
<keyword evidence="16 24" id="KW-0407">Ion channel</keyword>
<feature type="transmembrane region" description="Helical" evidence="24">
    <location>
        <begin position="610"/>
        <end position="630"/>
    </location>
</feature>
<feature type="compositionally biased region" description="Gly residues" evidence="25">
    <location>
        <begin position="1414"/>
        <end position="1423"/>
    </location>
</feature>
<feature type="region of interest" description="Disordered" evidence="25">
    <location>
        <begin position="1523"/>
        <end position="1556"/>
    </location>
</feature>
<keyword evidence="13" id="KW-0325">Glycoprotein</keyword>
<keyword evidence="10 24" id="KW-0472">Membrane</keyword>
<feature type="transmembrane region" description="Helical" evidence="24">
    <location>
        <begin position="650"/>
        <end position="671"/>
    </location>
</feature>
<dbReference type="InterPro" id="IPR018884">
    <property type="entry name" value="NMDAR2_C"/>
</dbReference>
<evidence type="ECO:0000256" key="15">
    <source>
        <dbReference type="ARBA" id="ARBA00023286"/>
    </source>
</evidence>
<evidence type="ECO:0000256" key="26">
    <source>
        <dbReference type="SAM" id="SignalP"/>
    </source>
</evidence>
<dbReference type="SUPFAM" id="SSF53822">
    <property type="entry name" value="Periplasmic binding protein-like I"/>
    <property type="match status" value="1"/>
</dbReference>
<sequence>MLVSLHLSSSPFSDCRVLSFGSLASSSKPPLSLSLLLLSLFFFPTCESRRGGGIGTPIGGMSGGDRSQAIISPPHYPPPGVNPVGPPLPPKFAQGLSILYSKVELVTMNETDPKSIINRICALMSRNWLQGVVFGDDTDQEAIAQILDFISAQTHIPILGIRGGSSMIMAAKDDHSMFFQFGPSIEQQASVMLNIMEEYDWYIFSIVTTYYPGYQDFVNRNSFVGWELEEVLLLDMSVDDGDSKIQNQMKKLQSPVILLYCTKEEAMTIFEVAHSVGLTGYGYTWIVPSLVTGDADNVPSVFPTGLISVSYDEWDYGLEARVRDAVAIIAMATSTMMLDRGPHTLLKSGCHGTPDKKGSKYLMNVTFEGRNLSFSEDGFQMHPKLVIILLNKERQYERVGKWENGSLTMKYHVWPRFEIYSDAEEREDDHLSIVTLEEAPFVIVEDVDPLSGTCMRNTVPCRKQNQTRDSGIYIKRCCKGFCIDILKKIAKSVKFTYDLYLVTNGKHGKKINGTWNGMVGEVVLKNAHMAVGSLTINEERSEVIDFSVPFIETGISVMVSRSNGTVSPSAFLEPFSADVWVMMFVMLLIVSAVAVFIFEYFSPVGYNRCLPGGPSFTIGKAIWLLWGLVFNNSVPVQNPKGTTSKIMVSVWAFFAVIFLASYTANLAAFMIQEEYVDQVTGLSDKKFQHPNDFSPPFRFGTVPNGSTERNIRNNYKEMHSYMTSFHQKNVNEALHSLKSGKLDAFIYDAAVLNYMAGRDEGCKLVTIGSGYIFATTGYGIAIQKDSGWKRAVDLAILQLFGDGEMEEFEALWLTGICHNEKNEVMSSQLDVDNMAGVFYMLGAAMALSLITFIAEHLFYWQLRFCFMGVCSGKPGFTFSISRGIYSCIHGVQIEENKSALNSPSATMNMSMNNTHSNILRLLRTAKNMTSVPGVNGSPRSALDYSHRESAVYDISEHRRSLVGHTDCKPPPYLPEDNMFSDYVSEVERTFGNLHLKDSNLYQDHYLHHHGGTGSELALGMSGPLPNRPHSLGSASSLEGGYDCDSLGGGVAPIFTTQPRQSLTHRNSEKFDLIAGHPTQSSFKSGLPDLYGKFSFKGGASSSGFIAGHDRYCGGGGVGSGGDDGNIRSDVSDISTHTVTYGNLEGHGKRRKQYRDSLKKRPASAKSRREQDEIELGFRRRPHHTIHHHHHHHHSATQAHRSATPPVERKSQRGGNCTSYLFRDKENLRDFYVDQFRTKEEASPWEHLDLSDAPGMGGGVGLGGGSCSGVVSSGGAGGACTSLVPMEDFLKGKSKKTECKGGMGGGSPGQQGHACWEKGIGGVGGLAGGDWECRNCHSGGVGSGGSKPVCMHGGGGVGGVGGTSGGSGQISSRPSSATCKRCDSCKKPGNLYDISEDNHLLLLDQTGGKHPLESGKGGGGGGTGAQTQVQRRKFGPGGKVLRRQHSYDTFVELQKEGAGRMGGFGGSGGASMLPPPRSVSLKDRDRYMDGASPYAQMFEQYAGGERETSYFGDRGKGGGSSFSLFHGGEGGLHRRSVGERDTRDRDRGMMGGGVGGTRGVGTYSLSKSLYPDKVNQNPFIPTFGDDQCLLHGAKSYYIKKQQAQPQQQQMPQQQQQQQLLNNSRADFRGSMGVTSYLPASATSGVLSNVAPRFPKELCLGGPLGNHHGGGPSNNKLLSARDGLGMGQGQRPFNGSSNGHVYEKLSSIESDV</sequence>
<dbReference type="Ensembl" id="ENSSGRT00000055152.1">
    <property type="protein sequence ID" value="ENSSGRP00000051621.1"/>
    <property type="gene ID" value="ENSSGRG00000027319.1"/>
</dbReference>
<feature type="region of interest" description="Disordered" evidence="25">
    <location>
        <begin position="1663"/>
        <end position="1710"/>
    </location>
</feature>
<evidence type="ECO:0000256" key="2">
    <source>
        <dbReference type="ARBA" id="ARBA00022475"/>
    </source>
</evidence>
<feature type="site" description="Interaction with the cone snail toxin Con-ikot-ikot" evidence="22">
    <location>
        <position position="712"/>
    </location>
</feature>
<feature type="binding site" evidence="21">
    <location>
        <position position="706"/>
    </location>
    <ligand>
        <name>L-glutamate</name>
        <dbReference type="ChEBI" id="CHEBI:29985"/>
    </ligand>
</feature>
<feature type="binding site" evidence="21">
    <location>
        <position position="535"/>
    </location>
    <ligand>
        <name>L-glutamate</name>
        <dbReference type="ChEBI" id="CHEBI:29985"/>
    </ligand>
</feature>
<reference evidence="29" key="2">
    <citation type="submission" date="2025-09" db="UniProtKB">
        <authorList>
            <consortium name="Ensembl"/>
        </authorList>
    </citation>
    <scope>IDENTIFICATION</scope>
</reference>
<keyword evidence="1 24" id="KW-0813">Transport</keyword>
<dbReference type="CDD" id="cd13718">
    <property type="entry name" value="PBP2_iGluR_NMDA_Nr2"/>
    <property type="match status" value="1"/>
</dbReference>
<dbReference type="PANTHER" id="PTHR18966">
    <property type="entry name" value="IONOTROPIC GLUTAMATE RECEPTOR"/>
    <property type="match status" value="1"/>
</dbReference>
<evidence type="ECO:0000256" key="25">
    <source>
        <dbReference type="SAM" id="MobiDB-lite"/>
    </source>
</evidence>
<dbReference type="Pfam" id="PF10613">
    <property type="entry name" value="Lig_chan-Glu_bd"/>
    <property type="match status" value="1"/>
</dbReference>
<feature type="region of interest" description="Disordered" evidence="25">
    <location>
        <begin position="1599"/>
        <end position="1619"/>
    </location>
</feature>
<keyword evidence="8 24" id="KW-0770">Synapse</keyword>
<feature type="transmembrane region" description="Helical" evidence="24">
    <location>
        <begin position="837"/>
        <end position="860"/>
    </location>
</feature>
<dbReference type="FunFam" id="3.40.50.2300:FF:000020">
    <property type="entry name" value="Glutamate receptor ionotropic, NMDA 2B, putative"/>
    <property type="match status" value="1"/>
</dbReference>
<comment type="catalytic activity">
    <reaction evidence="19">
        <text>Na(+)(in) = Na(+)(out)</text>
        <dbReference type="Rhea" id="RHEA:34963"/>
        <dbReference type="ChEBI" id="CHEBI:29101"/>
    </reaction>
</comment>
<keyword evidence="7 24" id="KW-1133">Transmembrane helix</keyword>
<dbReference type="InterPro" id="IPR019594">
    <property type="entry name" value="Glu/Gly-bd"/>
</dbReference>
<dbReference type="Gene3D" id="3.40.190.10">
    <property type="entry name" value="Periplasmic binding protein-like II"/>
    <property type="match status" value="3"/>
</dbReference>
<feature type="chain" id="PRO_5025477741" description="Glutamate receptor" evidence="26">
    <location>
        <begin position="49"/>
        <end position="1710"/>
    </location>
</feature>
<keyword evidence="15 24" id="KW-1071">Ligand-gated ion channel</keyword>
<keyword evidence="14 24" id="KW-0628">Postsynaptic cell membrane</keyword>
<dbReference type="InterPro" id="IPR001320">
    <property type="entry name" value="Iontro_rcpt_C"/>
</dbReference>
<dbReference type="InterPro" id="IPR001828">
    <property type="entry name" value="ANF_lig-bd_rcpt"/>
</dbReference>
<dbReference type="SMART" id="SM00918">
    <property type="entry name" value="Lig_chan-Glu_bd"/>
    <property type="match status" value="1"/>
</dbReference>
<evidence type="ECO:0000256" key="3">
    <source>
        <dbReference type="ARBA" id="ARBA00022692"/>
    </source>
</evidence>
<evidence type="ECO:0000256" key="8">
    <source>
        <dbReference type="ARBA" id="ARBA00023018"/>
    </source>
</evidence>
<keyword evidence="12 24" id="KW-0675">Receptor</keyword>
<keyword evidence="30" id="KW-1185">Reference proteome</keyword>
<feature type="binding site" evidence="21">
    <location>
        <position position="748"/>
    </location>
    <ligand>
        <name>L-glutamate</name>
        <dbReference type="ChEBI" id="CHEBI:29985"/>
    </ligand>
</feature>
<evidence type="ECO:0000256" key="12">
    <source>
        <dbReference type="ARBA" id="ARBA00023170"/>
    </source>
</evidence>
<evidence type="ECO:0000256" key="23">
    <source>
        <dbReference type="PIRSR" id="PIRSR601508-3"/>
    </source>
</evidence>
<feature type="signal peptide" evidence="26">
    <location>
        <begin position="1"/>
        <end position="48"/>
    </location>
</feature>
<dbReference type="Pfam" id="PF01094">
    <property type="entry name" value="ANF_receptor"/>
    <property type="match status" value="1"/>
</dbReference>
<keyword evidence="2 24" id="KW-1003">Cell membrane</keyword>
<gene>
    <name evidence="29" type="primary">LOC107603025</name>
</gene>
<comment type="similarity">
    <text evidence="24">Belongs to the glutamate-gated ion channel (TC 1.A.10.1) family.</text>
</comment>
<comment type="catalytic activity">
    <reaction evidence="20">
        <text>Ca(2+)(in) = Ca(2+)(out)</text>
        <dbReference type="Rhea" id="RHEA:29671"/>
        <dbReference type="ChEBI" id="CHEBI:29108"/>
    </reaction>
</comment>
<dbReference type="GO" id="GO:0017146">
    <property type="term" value="C:NMDA selective glutamate receptor complex"/>
    <property type="evidence" value="ECO:0007669"/>
    <property type="project" value="UniProtKB-ARBA"/>
</dbReference>
<feature type="disulfide bond" evidence="23">
    <location>
        <begin position="762"/>
        <end position="817"/>
    </location>
</feature>
<keyword evidence="5" id="KW-0106">Calcium</keyword>
<dbReference type="CDD" id="cd06378">
    <property type="entry name" value="PBP1_iGluR_NMDA_NR2"/>
    <property type="match status" value="1"/>
</dbReference>
<evidence type="ECO:0000259" key="28">
    <source>
        <dbReference type="SMART" id="SM00918"/>
    </source>
</evidence>
<evidence type="ECO:0000256" key="1">
    <source>
        <dbReference type="ARBA" id="ARBA00022448"/>
    </source>
</evidence>
<feature type="region of interest" description="Disordered" evidence="25">
    <location>
        <begin position="1138"/>
        <end position="1172"/>
    </location>
</feature>
<comment type="subcellular location">
    <subcellularLocation>
        <location evidence="17 24">Postsynaptic cell membrane</location>
        <topology evidence="17 24">Multi-pass membrane protein</topology>
    </subcellularLocation>
</comment>
<dbReference type="InterPro" id="IPR015683">
    <property type="entry name" value="Ionotropic_Glu_rcpt"/>
</dbReference>
<feature type="compositionally biased region" description="Basic and acidic residues" evidence="25">
    <location>
        <begin position="1535"/>
        <end position="1547"/>
    </location>
</feature>
<evidence type="ECO:0000256" key="13">
    <source>
        <dbReference type="ARBA" id="ARBA00023180"/>
    </source>
</evidence>
<evidence type="ECO:0000256" key="22">
    <source>
        <dbReference type="PIRSR" id="PIRSR601508-2"/>
    </source>
</evidence>
<evidence type="ECO:0000256" key="20">
    <source>
        <dbReference type="ARBA" id="ARBA00036634"/>
    </source>
</evidence>
<dbReference type="Pfam" id="PF10565">
    <property type="entry name" value="NMDAR2_C"/>
    <property type="match status" value="1"/>
</dbReference>
<evidence type="ECO:0000256" key="10">
    <source>
        <dbReference type="ARBA" id="ARBA00023136"/>
    </source>
</evidence>
<evidence type="ECO:0000256" key="21">
    <source>
        <dbReference type="PIRSR" id="PIRSR601508-1"/>
    </source>
</evidence>
<comment type="catalytic activity">
    <reaction evidence="18">
        <text>K(+)(in) = K(+)(out)</text>
        <dbReference type="Rhea" id="RHEA:29463"/>
        <dbReference type="ChEBI" id="CHEBI:29103"/>
    </reaction>
</comment>
<dbReference type="InterPro" id="IPR001508">
    <property type="entry name" value="Iono_Glu_rcpt_met"/>
</dbReference>
<evidence type="ECO:0000259" key="27">
    <source>
        <dbReference type="SMART" id="SM00079"/>
    </source>
</evidence>
<dbReference type="FunFam" id="3.40.190.10:FF:000038">
    <property type="entry name" value="Putative glutamate receptor ionotropic NMDA 2B"/>
    <property type="match status" value="1"/>
</dbReference>
<dbReference type="SUPFAM" id="SSF53850">
    <property type="entry name" value="Periplasmic binding protein-like II"/>
    <property type="match status" value="1"/>
</dbReference>
<dbReference type="Pfam" id="PF00060">
    <property type="entry name" value="Lig_chan"/>
    <property type="match status" value="1"/>
</dbReference>
<keyword evidence="11 23" id="KW-1015">Disulfide bond</keyword>
<feature type="region of interest" description="Disordered" evidence="25">
    <location>
        <begin position="1184"/>
        <end position="1217"/>
    </location>
</feature>
<dbReference type="Gene3D" id="3.40.50.2300">
    <property type="match status" value="2"/>
</dbReference>
<evidence type="ECO:0000313" key="30">
    <source>
        <dbReference type="Proteomes" id="UP000472262"/>
    </source>
</evidence>
<name>A0A672NLF3_SINGR</name>
<evidence type="ECO:0000313" key="29">
    <source>
        <dbReference type="Ensembl" id="ENSSGRP00000051621.1"/>
    </source>
</evidence>
<keyword evidence="9 24" id="KW-0406">Ion transport</keyword>
<evidence type="ECO:0000256" key="14">
    <source>
        <dbReference type="ARBA" id="ARBA00023257"/>
    </source>
</evidence>
<evidence type="ECO:0000256" key="5">
    <source>
        <dbReference type="ARBA" id="ARBA00022837"/>
    </source>
</evidence>
<feature type="compositionally biased region" description="Basic residues" evidence="25">
    <location>
        <begin position="1184"/>
        <end position="1194"/>
    </location>
</feature>
<evidence type="ECO:0000256" key="19">
    <source>
        <dbReference type="ARBA" id="ARBA00036239"/>
    </source>
</evidence>
<evidence type="ECO:0000256" key="24">
    <source>
        <dbReference type="RuleBase" id="RU367118"/>
    </source>
</evidence>
<dbReference type="PRINTS" id="PR00177">
    <property type="entry name" value="NMDARECEPTOR"/>
</dbReference>
<reference evidence="29" key="1">
    <citation type="submission" date="2025-08" db="UniProtKB">
        <authorList>
            <consortium name="Ensembl"/>
        </authorList>
    </citation>
    <scope>IDENTIFICATION</scope>
</reference>
<keyword evidence="6" id="KW-0460">Magnesium</keyword>
<dbReference type="SMART" id="SM00079">
    <property type="entry name" value="PBPe"/>
    <property type="match status" value="1"/>
</dbReference>
<dbReference type="Proteomes" id="UP000472262">
    <property type="component" value="Unassembled WGS sequence"/>
</dbReference>
<organism evidence="29 30">
    <name type="scientific">Sinocyclocheilus grahami</name>
    <name type="common">Dianchi golden-line fish</name>
    <name type="synonym">Barbus grahami</name>
    <dbReference type="NCBI Taxonomy" id="75366"/>
    <lineage>
        <taxon>Eukaryota</taxon>
        <taxon>Metazoa</taxon>
        <taxon>Chordata</taxon>
        <taxon>Craniata</taxon>
        <taxon>Vertebrata</taxon>
        <taxon>Euteleostomi</taxon>
        <taxon>Actinopterygii</taxon>
        <taxon>Neopterygii</taxon>
        <taxon>Teleostei</taxon>
        <taxon>Ostariophysi</taxon>
        <taxon>Cypriniformes</taxon>
        <taxon>Cyprinidae</taxon>
        <taxon>Cyprininae</taxon>
        <taxon>Sinocyclocheilus</taxon>
    </lineage>
</organism>
<evidence type="ECO:0000256" key="4">
    <source>
        <dbReference type="ARBA" id="ARBA00022729"/>
    </source>
</evidence>
<feature type="transmembrane region" description="Helical" evidence="24">
    <location>
        <begin position="579"/>
        <end position="598"/>
    </location>
</feature>
<feature type="binding site" evidence="21">
    <location>
        <position position="540"/>
    </location>
    <ligand>
        <name>L-glutamate</name>
        <dbReference type="ChEBI" id="CHEBI:29985"/>
    </ligand>
</feature>
<feature type="domain" description="Ionotropic glutamate receptor L-glutamate and glycine-binding" evidence="28">
    <location>
        <begin position="463"/>
        <end position="524"/>
    </location>
</feature>
<feature type="domain" description="Ionotropic glutamate receptor C-terminal" evidence="27">
    <location>
        <begin position="456"/>
        <end position="815"/>
    </location>
</feature>
<evidence type="ECO:0000256" key="17">
    <source>
        <dbReference type="ARBA" id="ARBA00034104"/>
    </source>
</evidence>
<evidence type="ECO:0000256" key="11">
    <source>
        <dbReference type="ARBA" id="ARBA00023157"/>
    </source>
</evidence>
<evidence type="ECO:0000256" key="9">
    <source>
        <dbReference type="ARBA" id="ARBA00023065"/>
    </source>
</evidence>
<evidence type="ECO:0000256" key="6">
    <source>
        <dbReference type="ARBA" id="ARBA00022842"/>
    </source>
</evidence>
<feature type="binding site" evidence="21">
    <location>
        <position position="707"/>
    </location>
    <ligand>
        <name>L-glutamate</name>
        <dbReference type="ChEBI" id="CHEBI:29985"/>
    </ligand>
</feature>
<dbReference type="InterPro" id="IPR028082">
    <property type="entry name" value="Peripla_BP_I"/>
</dbReference>
<dbReference type="GO" id="GO:0004972">
    <property type="term" value="F:NMDA glutamate receptor activity"/>
    <property type="evidence" value="ECO:0007669"/>
    <property type="project" value="UniProtKB-ARBA"/>
</dbReference>
<evidence type="ECO:0000256" key="18">
    <source>
        <dbReference type="ARBA" id="ARBA00034430"/>
    </source>
</evidence>
<evidence type="ECO:0000256" key="7">
    <source>
        <dbReference type="ARBA" id="ARBA00022989"/>
    </source>
</evidence>
<accession>A0A672NLF3</accession>
<feature type="region of interest" description="Disordered" evidence="25">
    <location>
        <begin position="1406"/>
        <end position="1427"/>
    </location>
</feature>
<proteinExistence type="inferred from homology"/>
<feature type="compositionally biased region" description="Low complexity" evidence="25">
    <location>
        <begin position="1600"/>
        <end position="1617"/>
    </location>
</feature>